<feature type="domain" description="Gfo/Idh/MocA-like oxidoreductase N-terminal" evidence="2">
    <location>
        <begin position="4"/>
        <end position="124"/>
    </location>
</feature>
<dbReference type="Pfam" id="PF22725">
    <property type="entry name" value="GFO_IDH_MocA_C3"/>
    <property type="match status" value="1"/>
</dbReference>
<evidence type="ECO:0000259" key="2">
    <source>
        <dbReference type="Pfam" id="PF01408"/>
    </source>
</evidence>
<sequence length="327" mass="35399">MKTIRFGIIGCGDVTEVKSGPGFQKAAHSSLVAVMRRNGKLAEDYARRHGVPRWYADAQALIDDPEVDAVYVATPPGSHLEYTLAAAKAGKPVYVEKPMALNGDECDRMVAACREAKVPLFVAYYRRALPRFLKVKELLEAGAIGDVRFVQTVQYQPAPLIEGGSVPWRLQPELSGGGLFFDLASHTLDILDFLLGPVAEAKGLASNQMGQVAGVEDIVTGTYKFASGVYGTGTWCFSAFGREDRNEMIGSKGKLVFSTFGHEPVVLETADGATTFPFERPDHIQQPLIQTIVNDLLGIGKCASTGETAARTSRVMDALVKGWQDRS</sequence>
<dbReference type="PANTHER" id="PTHR43818:SF11">
    <property type="entry name" value="BCDNA.GH03377"/>
    <property type="match status" value="1"/>
</dbReference>
<dbReference type="RefSeq" id="WP_269885172.1">
    <property type="nucleotide sequence ID" value="NZ_JAQAGZ010000025.1"/>
</dbReference>
<dbReference type="InterPro" id="IPR036291">
    <property type="entry name" value="NAD(P)-bd_dom_sf"/>
</dbReference>
<dbReference type="InterPro" id="IPR000683">
    <property type="entry name" value="Gfo/Idh/MocA-like_OxRdtase_N"/>
</dbReference>
<reference evidence="4 5" key="1">
    <citation type="submission" date="2022-12" db="EMBL/GenBank/DDBJ databases">
        <title>Draft genome sequence of Paenibacillus sp. dW9.</title>
        <authorList>
            <person name="Choi E.-W."/>
            <person name="Kim D.-U."/>
        </authorList>
    </citation>
    <scope>NUCLEOTIDE SEQUENCE [LARGE SCALE GENOMIC DNA]</scope>
    <source>
        <strain evidence="5">dW9</strain>
    </source>
</reference>
<organism evidence="4 5">
    <name type="scientific">Paenibacillus gyeongsangnamensis</name>
    <dbReference type="NCBI Taxonomy" id="3388067"/>
    <lineage>
        <taxon>Bacteria</taxon>
        <taxon>Bacillati</taxon>
        <taxon>Bacillota</taxon>
        <taxon>Bacilli</taxon>
        <taxon>Bacillales</taxon>
        <taxon>Paenibacillaceae</taxon>
        <taxon>Paenibacillus</taxon>
    </lineage>
</organism>
<protein>
    <submittedName>
        <fullName evidence="4">Gfo/Idh/MocA family oxidoreductase</fullName>
    </submittedName>
</protein>
<dbReference type="Gene3D" id="3.30.360.10">
    <property type="entry name" value="Dihydrodipicolinate Reductase, domain 2"/>
    <property type="match status" value="1"/>
</dbReference>
<evidence type="ECO:0000259" key="3">
    <source>
        <dbReference type="Pfam" id="PF22725"/>
    </source>
</evidence>
<dbReference type="SUPFAM" id="SSF55347">
    <property type="entry name" value="Glyceraldehyde-3-phosphate dehydrogenase-like, C-terminal domain"/>
    <property type="match status" value="1"/>
</dbReference>
<evidence type="ECO:0000256" key="1">
    <source>
        <dbReference type="ARBA" id="ARBA00023002"/>
    </source>
</evidence>
<comment type="caution">
    <text evidence="4">The sequence shown here is derived from an EMBL/GenBank/DDBJ whole genome shotgun (WGS) entry which is preliminary data.</text>
</comment>
<evidence type="ECO:0000313" key="4">
    <source>
        <dbReference type="EMBL" id="MCZ8516642.1"/>
    </source>
</evidence>
<dbReference type="Proteomes" id="UP001527882">
    <property type="component" value="Unassembled WGS sequence"/>
</dbReference>
<evidence type="ECO:0000313" key="5">
    <source>
        <dbReference type="Proteomes" id="UP001527882"/>
    </source>
</evidence>
<dbReference type="InterPro" id="IPR055170">
    <property type="entry name" value="GFO_IDH_MocA-like_dom"/>
</dbReference>
<proteinExistence type="predicted"/>
<dbReference type="InterPro" id="IPR050463">
    <property type="entry name" value="Gfo/Idh/MocA_oxidrdct_glycsds"/>
</dbReference>
<gene>
    <name evidence="4" type="ORF">O9H85_30510</name>
</gene>
<dbReference type="Pfam" id="PF01408">
    <property type="entry name" value="GFO_IDH_MocA"/>
    <property type="match status" value="1"/>
</dbReference>
<dbReference type="SUPFAM" id="SSF51735">
    <property type="entry name" value="NAD(P)-binding Rossmann-fold domains"/>
    <property type="match status" value="1"/>
</dbReference>
<keyword evidence="5" id="KW-1185">Reference proteome</keyword>
<keyword evidence="1" id="KW-0560">Oxidoreductase</keyword>
<name>A0ABT4QID4_9BACL</name>
<dbReference type="PANTHER" id="PTHR43818">
    <property type="entry name" value="BCDNA.GH03377"/>
    <property type="match status" value="1"/>
</dbReference>
<dbReference type="Gene3D" id="3.40.50.720">
    <property type="entry name" value="NAD(P)-binding Rossmann-like Domain"/>
    <property type="match status" value="1"/>
</dbReference>
<dbReference type="EMBL" id="JAQAGZ010000025">
    <property type="protein sequence ID" value="MCZ8516642.1"/>
    <property type="molecule type" value="Genomic_DNA"/>
</dbReference>
<accession>A0ABT4QID4</accession>
<feature type="domain" description="GFO/IDH/MocA-like oxidoreductase" evidence="3">
    <location>
        <begin position="132"/>
        <end position="255"/>
    </location>
</feature>